<keyword evidence="3 7" id="KW-0732">Signal</keyword>
<dbReference type="Proteomes" id="UP000184346">
    <property type="component" value="Unassembled WGS sequence"/>
</dbReference>
<evidence type="ECO:0000256" key="2">
    <source>
        <dbReference type="ARBA" id="ARBA00009813"/>
    </source>
</evidence>
<dbReference type="SUPFAM" id="SSF52833">
    <property type="entry name" value="Thioredoxin-like"/>
    <property type="match status" value="1"/>
</dbReference>
<dbReference type="EMBL" id="FQUJ01000004">
    <property type="protein sequence ID" value="SHE78438.1"/>
    <property type="molecule type" value="Genomic_DNA"/>
</dbReference>
<evidence type="ECO:0000256" key="6">
    <source>
        <dbReference type="ARBA" id="ARBA00023284"/>
    </source>
</evidence>
<feature type="domain" description="Thioredoxin-like fold" evidence="9">
    <location>
        <begin position="126"/>
        <end position="251"/>
    </location>
</feature>
<comment type="function">
    <text evidence="7">Required for disulfide bond formation in some periplasmic proteins. Acts by transferring its disulfide bond to other proteins and is reduced in the process.</text>
</comment>
<keyword evidence="5" id="KW-1015">Disulfide bond</keyword>
<dbReference type="Gene3D" id="3.40.30.10">
    <property type="entry name" value="Glutaredoxin"/>
    <property type="match status" value="1"/>
</dbReference>
<dbReference type="InterPro" id="IPR033954">
    <property type="entry name" value="DiS-bond_Isoase_DsbC/G"/>
</dbReference>
<keyword evidence="6 7" id="KW-0676">Redox-active center</keyword>
<sequence>MIDIIRRRRGLLLLALPGLFWPLASLAEEEWPAPIQALEKQGLTVHERFEAPAGLTGYAASVQGREVAVYVTEDGQHAIVGTLLDAEGNDLSAAPLAKLVGGPQDAALWQKLEESTWISDGDPAAEHVLYTFTDPNCPYCHRFFEQTRPWVEAGKVQLRHIMVGILKKDSPQKAIALLAADDPTQALREHQQGEEVEIPDTLSREQEDELFANNQLMRSLGFGATPTTLYHTGENDRLAVTQGAPGEEKLVEMMGSPRP</sequence>
<evidence type="ECO:0000256" key="3">
    <source>
        <dbReference type="ARBA" id="ARBA00022729"/>
    </source>
</evidence>
<dbReference type="PANTHER" id="PTHR35272">
    <property type="entry name" value="THIOL:DISULFIDE INTERCHANGE PROTEIN DSBC-RELATED"/>
    <property type="match status" value="1"/>
</dbReference>
<evidence type="ECO:0000313" key="11">
    <source>
        <dbReference type="Proteomes" id="UP000184346"/>
    </source>
</evidence>
<dbReference type="InterPro" id="IPR018950">
    <property type="entry name" value="DiS-bond_isomerase_DsbC/G_N"/>
</dbReference>
<organism evidence="10 11">
    <name type="scientific">Modicisalibacter ilicicola DSM 19980</name>
    <dbReference type="NCBI Taxonomy" id="1121942"/>
    <lineage>
        <taxon>Bacteria</taxon>
        <taxon>Pseudomonadati</taxon>
        <taxon>Pseudomonadota</taxon>
        <taxon>Gammaproteobacteria</taxon>
        <taxon>Oceanospirillales</taxon>
        <taxon>Halomonadaceae</taxon>
        <taxon>Modicisalibacter</taxon>
    </lineage>
</organism>
<evidence type="ECO:0000256" key="1">
    <source>
        <dbReference type="ARBA" id="ARBA00004418"/>
    </source>
</evidence>
<dbReference type="InterPro" id="IPR051470">
    <property type="entry name" value="Thiol:disulfide_interchange"/>
</dbReference>
<comment type="similarity">
    <text evidence="2 7">Belongs to the thioredoxin family. DsbC subfamily.</text>
</comment>
<comment type="subcellular location">
    <subcellularLocation>
        <location evidence="1 7">Periplasm</location>
    </subcellularLocation>
</comment>
<dbReference type="SUPFAM" id="SSF54423">
    <property type="entry name" value="DsbC/DsbG N-terminal domain-like"/>
    <property type="match status" value="1"/>
</dbReference>
<dbReference type="Pfam" id="PF10411">
    <property type="entry name" value="DsbC_N"/>
    <property type="match status" value="1"/>
</dbReference>
<evidence type="ECO:0000256" key="7">
    <source>
        <dbReference type="RuleBase" id="RU364038"/>
    </source>
</evidence>
<dbReference type="RefSeq" id="WP_072820637.1">
    <property type="nucleotide sequence ID" value="NZ_FQUJ01000004.1"/>
</dbReference>
<gene>
    <name evidence="10" type="ORF">SAMN02745148_01146</name>
</gene>
<dbReference type="NCBIfam" id="NF008657">
    <property type="entry name" value="PRK11657.1"/>
    <property type="match status" value="1"/>
</dbReference>
<dbReference type="PANTHER" id="PTHR35272:SF4">
    <property type="entry name" value="THIOL:DISULFIDE INTERCHANGE PROTEIN DSBG"/>
    <property type="match status" value="1"/>
</dbReference>
<evidence type="ECO:0000259" key="9">
    <source>
        <dbReference type="Pfam" id="PF13098"/>
    </source>
</evidence>
<dbReference type="GO" id="GO:0042597">
    <property type="term" value="C:periplasmic space"/>
    <property type="evidence" value="ECO:0007669"/>
    <property type="project" value="UniProtKB-SubCell"/>
</dbReference>
<dbReference type="AlphaFoldDB" id="A0A1M4WAZ1"/>
<dbReference type="InterPro" id="IPR012336">
    <property type="entry name" value="Thioredoxin-like_fold"/>
</dbReference>
<evidence type="ECO:0000256" key="5">
    <source>
        <dbReference type="ARBA" id="ARBA00023157"/>
    </source>
</evidence>
<protein>
    <recommendedName>
        <fullName evidence="7">Thiol:disulfide interchange protein</fullName>
    </recommendedName>
</protein>
<keyword evidence="4 7" id="KW-0574">Periplasm</keyword>
<proteinExistence type="inferred from homology"/>
<feature type="domain" description="Disulphide bond isomerase DsbC/G N-terminal" evidence="8">
    <location>
        <begin position="35"/>
        <end position="92"/>
    </location>
</feature>
<reference evidence="10 11" key="1">
    <citation type="submission" date="2016-11" db="EMBL/GenBank/DDBJ databases">
        <authorList>
            <person name="Jaros S."/>
            <person name="Januszkiewicz K."/>
            <person name="Wedrychowicz H."/>
        </authorList>
    </citation>
    <scope>NUCLEOTIDE SEQUENCE [LARGE SCALE GENOMIC DNA]</scope>
    <source>
        <strain evidence="10 11">DSM 19980</strain>
    </source>
</reference>
<name>A0A1M4WAZ1_9GAMM</name>
<accession>A0A1M4WAZ1</accession>
<dbReference type="OrthoDB" id="5298214at2"/>
<evidence type="ECO:0000256" key="4">
    <source>
        <dbReference type="ARBA" id="ARBA00022764"/>
    </source>
</evidence>
<evidence type="ECO:0000259" key="8">
    <source>
        <dbReference type="Pfam" id="PF10411"/>
    </source>
</evidence>
<keyword evidence="11" id="KW-1185">Reference proteome</keyword>
<dbReference type="Gene3D" id="3.10.450.70">
    <property type="entry name" value="Disulphide bond isomerase, DsbC/G, N-terminal"/>
    <property type="match status" value="1"/>
</dbReference>
<dbReference type="STRING" id="1121942.SAMN02745148_01146"/>
<dbReference type="CDD" id="cd03020">
    <property type="entry name" value="DsbA_DsbC_DsbG"/>
    <property type="match status" value="1"/>
</dbReference>
<dbReference type="InterPro" id="IPR036249">
    <property type="entry name" value="Thioredoxin-like_sf"/>
</dbReference>
<evidence type="ECO:0000313" key="10">
    <source>
        <dbReference type="EMBL" id="SHE78438.1"/>
    </source>
</evidence>
<dbReference type="Pfam" id="PF13098">
    <property type="entry name" value="Thioredoxin_2"/>
    <property type="match status" value="1"/>
</dbReference>
<dbReference type="InterPro" id="IPR009094">
    <property type="entry name" value="DiS-bond_isomerase_DsbC/G_N_sf"/>
</dbReference>